<comment type="caution">
    <text evidence="2">The sequence shown here is derived from an EMBL/GenBank/DDBJ whole genome shotgun (WGS) entry which is preliminary data.</text>
</comment>
<dbReference type="InterPro" id="IPR027417">
    <property type="entry name" value="P-loop_NTPase"/>
</dbReference>
<protein>
    <submittedName>
        <fullName evidence="2">DUF87 domain-containing protein</fullName>
    </submittedName>
</protein>
<proteinExistence type="predicted"/>
<feature type="domain" description="Helicase HerA central" evidence="1">
    <location>
        <begin position="306"/>
        <end position="437"/>
    </location>
</feature>
<gene>
    <name evidence="2" type="ORF">VSS16_31250</name>
</gene>
<dbReference type="Proteomes" id="UP001585080">
    <property type="component" value="Unassembled WGS sequence"/>
</dbReference>
<dbReference type="Pfam" id="PF01935">
    <property type="entry name" value="DUF87"/>
    <property type="match status" value="1"/>
</dbReference>
<dbReference type="InterPro" id="IPR051162">
    <property type="entry name" value="T4SS_component"/>
</dbReference>
<sequence>MTLAILIAVGGLAVLAAIISSRRLDAQAWRGRLVAYQLRPARGLTADDITAWLGTVASATRRYPVGFEVEATHKGISYFLLVPLSLETSVLTQLRSALPRVRVEEAADYLERRPAIRSAAELRLNTRIRPLAVDRAESAATALISGLYPLARGEVVRLQWLLSGIRASLPSKDDTADTARDIRAKHTTPVFNAAARLAVSAPSKARAVALTTRLISAYQVLDAPGTSILRRALPGSVVVARIYTRALPLTVWPMRLNAAELVGLLGLPLGEVALPGLDLTRARQLAPANTTPRSGTVLAHSNFSGMTERPIAIKAEDRRRHVHILGPTGSGKSWLIASMALQDLTAGSGLFLVDPKSDLVDDVLARVPEDRTEDVIVLDPSSTSQPVGFNVLQAGASEHARELVVDHVVHIFAELWRSSWGPRTSDVLRTALLTLTHTKAPDGSAFTLCEVPELLTNTAFRRFVTSQPTVPESVRGYWFGQYEQMSDGERAQVIGPSLNKLRALTTRTALRLMLGQSSGVDLSEVFRSRRVVLVPLSKGTVGTETAHLLGSLLVATLWQTTLAQAAVPQSQRRTVAAYLDEFQDVLRLGASGELTDMLDQARGLGLSLTLAHQYLGQLPKAVEAAVLGTVRSQIAFQLDHDDAKTLEKRFAPSLTAADLMGMEAHEVAARLSVDGQTRTAVTGTTLPLGEPLRDASALAVASRERYGVPRADVEAALRARVTPGNSGPRIGRTRQWGGR</sequence>
<accession>A0ABV5EJV9</accession>
<dbReference type="InterPro" id="IPR002789">
    <property type="entry name" value="HerA_central"/>
</dbReference>
<dbReference type="RefSeq" id="WP_376735638.1">
    <property type="nucleotide sequence ID" value="NZ_JAYMRP010000040.1"/>
</dbReference>
<dbReference type="PANTHER" id="PTHR30121">
    <property type="entry name" value="UNCHARACTERIZED PROTEIN YJGR-RELATED"/>
    <property type="match status" value="1"/>
</dbReference>
<name>A0ABV5EJV9_9ACTN</name>
<dbReference type="EMBL" id="JAYMRP010000040">
    <property type="protein sequence ID" value="MFB8777147.1"/>
    <property type="molecule type" value="Genomic_DNA"/>
</dbReference>
<dbReference type="Gene3D" id="3.40.50.300">
    <property type="entry name" value="P-loop containing nucleotide triphosphate hydrolases"/>
    <property type="match status" value="2"/>
</dbReference>
<evidence type="ECO:0000313" key="2">
    <source>
        <dbReference type="EMBL" id="MFB8777147.1"/>
    </source>
</evidence>
<reference evidence="2 3" key="1">
    <citation type="submission" date="2024-01" db="EMBL/GenBank/DDBJ databases">
        <title>Genome mining of biosynthetic gene clusters to explore secondary metabolites of Streptomyces sp.</title>
        <authorList>
            <person name="Baig A."/>
            <person name="Ajitkumar Shintre N."/>
            <person name="Kumar H."/>
            <person name="Anbarasu A."/>
            <person name="Ramaiah S."/>
        </authorList>
    </citation>
    <scope>NUCLEOTIDE SEQUENCE [LARGE SCALE GENOMIC DNA]</scope>
    <source>
        <strain evidence="2 3">A57</strain>
    </source>
</reference>
<dbReference type="PANTHER" id="PTHR30121:SF11">
    <property type="entry name" value="AAA+ ATPASE DOMAIN-CONTAINING PROTEIN"/>
    <property type="match status" value="1"/>
</dbReference>
<dbReference type="SUPFAM" id="SSF52540">
    <property type="entry name" value="P-loop containing nucleoside triphosphate hydrolases"/>
    <property type="match status" value="1"/>
</dbReference>
<organism evidence="2 3">
    <name type="scientific">Streptomyces broussonetiae</name>
    <dbReference type="NCBI Taxonomy" id="2686304"/>
    <lineage>
        <taxon>Bacteria</taxon>
        <taxon>Bacillati</taxon>
        <taxon>Actinomycetota</taxon>
        <taxon>Actinomycetes</taxon>
        <taxon>Kitasatosporales</taxon>
        <taxon>Streptomycetaceae</taxon>
        <taxon>Streptomyces</taxon>
    </lineage>
</organism>
<evidence type="ECO:0000313" key="3">
    <source>
        <dbReference type="Proteomes" id="UP001585080"/>
    </source>
</evidence>
<keyword evidence="3" id="KW-1185">Reference proteome</keyword>
<evidence type="ECO:0000259" key="1">
    <source>
        <dbReference type="Pfam" id="PF01935"/>
    </source>
</evidence>